<keyword evidence="4" id="KW-0472">Membrane</keyword>
<keyword evidence="3" id="KW-0408">Iron</keyword>
<evidence type="ECO:0000256" key="1">
    <source>
        <dbReference type="ARBA" id="ARBA00022617"/>
    </source>
</evidence>
<dbReference type="AlphaFoldDB" id="A0A381Y9B7"/>
<dbReference type="PROSITE" id="PS51007">
    <property type="entry name" value="CYTC"/>
    <property type="match status" value="1"/>
</dbReference>
<organism evidence="6">
    <name type="scientific">marine metagenome</name>
    <dbReference type="NCBI Taxonomy" id="408172"/>
    <lineage>
        <taxon>unclassified sequences</taxon>
        <taxon>metagenomes</taxon>
        <taxon>ecological metagenomes</taxon>
    </lineage>
</organism>
<dbReference type="Gene3D" id="1.10.760.10">
    <property type="entry name" value="Cytochrome c-like domain"/>
    <property type="match status" value="1"/>
</dbReference>
<dbReference type="EMBL" id="UINC01017611">
    <property type="protein sequence ID" value="SVA73211.1"/>
    <property type="molecule type" value="Genomic_DNA"/>
</dbReference>
<gene>
    <name evidence="6" type="ORF">METZ01_LOCUS126065</name>
</gene>
<evidence type="ECO:0000259" key="5">
    <source>
        <dbReference type="PROSITE" id="PS51007"/>
    </source>
</evidence>
<evidence type="ECO:0000256" key="3">
    <source>
        <dbReference type="ARBA" id="ARBA00023004"/>
    </source>
</evidence>
<feature type="transmembrane region" description="Helical" evidence="4">
    <location>
        <begin position="12"/>
        <end position="34"/>
    </location>
</feature>
<protein>
    <recommendedName>
        <fullName evidence="5">Cytochrome c domain-containing protein</fullName>
    </recommendedName>
</protein>
<evidence type="ECO:0000256" key="2">
    <source>
        <dbReference type="ARBA" id="ARBA00022723"/>
    </source>
</evidence>
<keyword evidence="4" id="KW-1133">Transmembrane helix</keyword>
<dbReference type="GO" id="GO:0009055">
    <property type="term" value="F:electron transfer activity"/>
    <property type="evidence" value="ECO:0007669"/>
    <property type="project" value="InterPro"/>
</dbReference>
<dbReference type="InterPro" id="IPR036909">
    <property type="entry name" value="Cyt_c-like_dom_sf"/>
</dbReference>
<dbReference type="SUPFAM" id="SSF46626">
    <property type="entry name" value="Cytochrome c"/>
    <property type="match status" value="1"/>
</dbReference>
<evidence type="ECO:0000256" key="4">
    <source>
        <dbReference type="SAM" id="Phobius"/>
    </source>
</evidence>
<dbReference type="GO" id="GO:0020037">
    <property type="term" value="F:heme binding"/>
    <property type="evidence" value="ECO:0007669"/>
    <property type="project" value="InterPro"/>
</dbReference>
<accession>A0A381Y9B7</accession>
<feature type="domain" description="Cytochrome c" evidence="5">
    <location>
        <begin position="88"/>
        <end position="180"/>
    </location>
</feature>
<dbReference type="InterPro" id="IPR009056">
    <property type="entry name" value="Cyt_c-like_dom"/>
</dbReference>
<dbReference type="GO" id="GO:0046872">
    <property type="term" value="F:metal ion binding"/>
    <property type="evidence" value="ECO:0007669"/>
    <property type="project" value="UniProtKB-KW"/>
</dbReference>
<evidence type="ECO:0000313" key="6">
    <source>
        <dbReference type="EMBL" id="SVA73211.1"/>
    </source>
</evidence>
<dbReference type="Pfam" id="PF13442">
    <property type="entry name" value="Cytochrome_CBB3"/>
    <property type="match status" value="1"/>
</dbReference>
<keyword evidence="2" id="KW-0479">Metal-binding</keyword>
<proteinExistence type="predicted"/>
<keyword evidence="4" id="KW-0812">Transmembrane</keyword>
<name>A0A381Y9B7_9ZZZZ</name>
<sequence length="184" mass="20559">MKSENPHLAKSQFVLTVFSVLMIFVFGMVVDIWAGPPLGHGRRHPSRAFQGHHGQGFLGKGICPQNRTTVQAPDSIHKQKNPLKKTPDLLYAGESLFQIEVQPTACKICHGVTGNGLGIMAQGMNPPPRNFTCRETMKTISDGQLFWIIRNGSPGTGMPAFKNLKDREIWLIVHYLRKFSKPKR</sequence>
<keyword evidence="1" id="KW-0349">Heme</keyword>
<reference evidence="6" key="1">
    <citation type="submission" date="2018-05" db="EMBL/GenBank/DDBJ databases">
        <authorList>
            <person name="Lanie J.A."/>
            <person name="Ng W.-L."/>
            <person name="Kazmierczak K.M."/>
            <person name="Andrzejewski T.M."/>
            <person name="Davidsen T.M."/>
            <person name="Wayne K.J."/>
            <person name="Tettelin H."/>
            <person name="Glass J.I."/>
            <person name="Rusch D."/>
            <person name="Podicherti R."/>
            <person name="Tsui H.-C.T."/>
            <person name="Winkler M.E."/>
        </authorList>
    </citation>
    <scope>NUCLEOTIDE SEQUENCE</scope>
</reference>